<sequence length="38" mass="4644">MAIQMISFTRDQDHTQSSLQLFWEYLKASFEILAFYKR</sequence>
<accession>A0A8S1TUA2</accession>
<keyword evidence="2" id="KW-1185">Reference proteome</keyword>
<gene>
    <name evidence="1" type="ORF">POCTA_138.1.T0310065</name>
</gene>
<dbReference type="Proteomes" id="UP000683925">
    <property type="component" value="Unassembled WGS sequence"/>
</dbReference>
<proteinExistence type="predicted"/>
<evidence type="ECO:0000313" key="1">
    <source>
        <dbReference type="EMBL" id="CAD8155678.1"/>
    </source>
</evidence>
<protein>
    <submittedName>
        <fullName evidence="1">Uncharacterized protein</fullName>
    </submittedName>
</protein>
<name>A0A8S1TUA2_PAROT</name>
<comment type="caution">
    <text evidence="1">The sequence shown here is derived from an EMBL/GenBank/DDBJ whole genome shotgun (WGS) entry which is preliminary data.</text>
</comment>
<evidence type="ECO:0000313" key="2">
    <source>
        <dbReference type="Proteomes" id="UP000683925"/>
    </source>
</evidence>
<dbReference type="EMBL" id="CAJJDP010000031">
    <property type="protein sequence ID" value="CAD8155678.1"/>
    <property type="molecule type" value="Genomic_DNA"/>
</dbReference>
<organism evidence="1 2">
    <name type="scientific">Paramecium octaurelia</name>
    <dbReference type="NCBI Taxonomy" id="43137"/>
    <lineage>
        <taxon>Eukaryota</taxon>
        <taxon>Sar</taxon>
        <taxon>Alveolata</taxon>
        <taxon>Ciliophora</taxon>
        <taxon>Intramacronucleata</taxon>
        <taxon>Oligohymenophorea</taxon>
        <taxon>Peniculida</taxon>
        <taxon>Parameciidae</taxon>
        <taxon>Paramecium</taxon>
    </lineage>
</organism>
<dbReference type="AlphaFoldDB" id="A0A8S1TUA2"/>
<reference evidence="1" key="1">
    <citation type="submission" date="2021-01" db="EMBL/GenBank/DDBJ databases">
        <authorList>
            <consortium name="Genoscope - CEA"/>
            <person name="William W."/>
        </authorList>
    </citation>
    <scope>NUCLEOTIDE SEQUENCE</scope>
</reference>